<dbReference type="InterPro" id="IPR035976">
    <property type="entry name" value="Sushi/SCR/CCP_sf"/>
</dbReference>
<proteinExistence type="predicted"/>
<dbReference type="OrthoDB" id="5804959at2759"/>
<dbReference type="InterPro" id="IPR000436">
    <property type="entry name" value="Sushi_SCR_CCP_dom"/>
</dbReference>
<dbReference type="PROSITE" id="PS50923">
    <property type="entry name" value="SUSHI"/>
    <property type="match status" value="1"/>
</dbReference>
<dbReference type="AlphaFoldDB" id="A0A183FY74"/>
<evidence type="ECO:0000313" key="5">
    <source>
        <dbReference type="EMBL" id="VDO96639.1"/>
    </source>
</evidence>
<reference evidence="7" key="2">
    <citation type="submission" date="2019-09" db="UniProtKB">
        <authorList>
            <consortium name="WormBaseParasite"/>
        </authorList>
    </citation>
    <scope>IDENTIFICATION</scope>
</reference>
<accession>A0A183FY74</accession>
<gene>
    <name evidence="5" type="ORF">HPBE_LOCUS13571</name>
</gene>
<evidence type="ECO:0000313" key="6">
    <source>
        <dbReference type="Proteomes" id="UP000050761"/>
    </source>
</evidence>
<keyword evidence="1 2" id="KW-1015">Disulfide bond</keyword>
<dbReference type="Proteomes" id="UP000050761">
    <property type="component" value="Unassembled WGS sequence"/>
</dbReference>
<name>A0A183FY74_HELPZ</name>
<dbReference type="WBParaSite" id="HPBE_0001357001-mRNA-1">
    <property type="protein sequence ID" value="HPBE_0001357001-mRNA-1"/>
    <property type="gene ID" value="HPBE_0001357001"/>
</dbReference>
<evidence type="ECO:0000256" key="2">
    <source>
        <dbReference type="PROSITE-ProRule" id="PRU00302"/>
    </source>
</evidence>
<keyword evidence="3" id="KW-0732">Signal</keyword>
<feature type="signal peptide" evidence="3">
    <location>
        <begin position="1"/>
        <end position="16"/>
    </location>
</feature>
<dbReference type="EMBL" id="UZAH01027974">
    <property type="protein sequence ID" value="VDO96639.1"/>
    <property type="molecule type" value="Genomic_DNA"/>
</dbReference>
<reference evidence="5 6" key="1">
    <citation type="submission" date="2018-11" db="EMBL/GenBank/DDBJ databases">
        <authorList>
            <consortium name="Pathogen Informatics"/>
        </authorList>
    </citation>
    <scope>NUCLEOTIDE SEQUENCE [LARGE SCALE GENOMIC DNA]</scope>
</reference>
<evidence type="ECO:0000256" key="3">
    <source>
        <dbReference type="SAM" id="SignalP"/>
    </source>
</evidence>
<evidence type="ECO:0000259" key="4">
    <source>
        <dbReference type="PROSITE" id="PS50923"/>
    </source>
</evidence>
<dbReference type="SMART" id="SM00032">
    <property type="entry name" value="CCP"/>
    <property type="match status" value="2"/>
</dbReference>
<protein>
    <submittedName>
        <fullName evidence="7">Sushi domain-containing protein</fullName>
    </submittedName>
</protein>
<organism evidence="6 7">
    <name type="scientific">Heligmosomoides polygyrus</name>
    <name type="common">Parasitic roundworm</name>
    <dbReference type="NCBI Taxonomy" id="6339"/>
    <lineage>
        <taxon>Eukaryota</taxon>
        <taxon>Metazoa</taxon>
        <taxon>Ecdysozoa</taxon>
        <taxon>Nematoda</taxon>
        <taxon>Chromadorea</taxon>
        <taxon>Rhabditida</taxon>
        <taxon>Rhabditina</taxon>
        <taxon>Rhabditomorpha</taxon>
        <taxon>Strongyloidea</taxon>
        <taxon>Heligmosomidae</taxon>
        <taxon>Heligmosomoides</taxon>
    </lineage>
</organism>
<accession>A0A3P8A0Q9</accession>
<feature type="domain" description="Sushi" evidence="4">
    <location>
        <begin position="17"/>
        <end position="79"/>
    </location>
</feature>
<keyword evidence="2" id="KW-0768">Sushi</keyword>
<feature type="disulfide bond" evidence="2">
    <location>
        <begin position="50"/>
        <end position="77"/>
    </location>
</feature>
<evidence type="ECO:0000313" key="7">
    <source>
        <dbReference type="WBParaSite" id="HPBE_0001357001-mRNA-1"/>
    </source>
</evidence>
<dbReference type="SUPFAM" id="SSF57535">
    <property type="entry name" value="Complement control module/SCR domain"/>
    <property type="match status" value="1"/>
</dbReference>
<comment type="caution">
    <text evidence="2">Lacks conserved residue(s) required for the propagation of feature annotation.</text>
</comment>
<dbReference type="Gene3D" id="2.10.70.10">
    <property type="entry name" value="Complement Module, domain 1"/>
    <property type="match status" value="2"/>
</dbReference>
<feature type="chain" id="PRO_5044551757" evidence="3">
    <location>
        <begin position="17"/>
        <end position="150"/>
    </location>
</feature>
<evidence type="ECO:0000256" key="1">
    <source>
        <dbReference type="ARBA" id="ARBA00023157"/>
    </source>
</evidence>
<keyword evidence="6" id="KW-1185">Reference proteome</keyword>
<sequence length="150" mass="16181">MIVVPVLFAVAAAAMATGCDKPSSYDATLKFDKDLEDGKYPNGTLVQASCKNGFCITDGSSHALCLNGQFVPKLGRCPYHCQLTKLEDLGYTYTDPNPYEGANDYRLHGSSATAYCQTGYTLSGGEHVGHPFKCVDGGWQPTSRHTRCES</sequence>